<gene>
    <name evidence="3" type="ORF">TEOVI_000238500</name>
</gene>
<evidence type="ECO:0000313" key="3">
    <source>
        <dbReference type="EMBL" id="SCU70810.1"/>
    </source>
</evidence>
<evidence type="ECO:0000256" key="2">
    <source>
        <dbReference type="SAM" id="MobiDB-lite"/>
    </source>
</evidence>
<protein>
    <submittedName>
        <fullName evidence="3">Myotubularin-associated protein, putative</fullName>
    </submittedName>
</protein>
<dbReference type="InterPro" id="IPR013083">
    <property type="entry name" value="Znf_RING/FYVE/PHD"/>
</dbReference>
<feature type="coiled-coil region" evidence="1">
    <location>
        <begin position="294"/>
        <end position="321"/>
    </location>
</feature>
<organism evidence="3 4">
    <name type="scientific">Trypanosoma equiperdum</name>
    <dbReference type="NCBI Taxonomy" id="5694"/>
    <lineage>
        <taxon>Eukaryota</taxon>
        <taxon>Discoba</taxon>
        <taxon>Euglenozoa</taxon>
        <taxon>Kinetoplastea</taxon>
        <taxon>Metakinetoplastina</taxon>
        <taxon>Trypanosomatida</taxon>
        <taxon>Trypanosomatidae</taxon>
        <taxon>Trypanosoma</taxon>
    </lineage>
</organism>
<dbReference type="SUPFAM" id="SSF49599">
    <property type="entry name" value="TRAF domain-like"/>
    <property type="match status" value="1"/>
</dbReference>
<evidence type="ECO:0000256" key="1">
    <source>
        <dbReference type="SAM" id="Coils"/>
    </source>
</evidence>
<feature type="region of interest" description="Disordered" evidence="2">
    <location>
        <begin position="179"/>
        <end position="213"/>
    </location>
</feature>
<proteinExistence type="predicted"/>
<accession>A0A1G4IFD3</accession>
<sequence length="523" mass="58649">MSVKEQLRAFRYIAGTRDIPWAHLRSVNVAAHHTVAPDLQLMKNLISLVAECDVSTAVVANTSETDMHQLLSLLQLSLQFVLWSQSVMKGELLEKRTCDAAKRISSNSMGRLEEKLEASRREQSRLREERDALKVTCRTLESRALQAESKVRCLEKELRDERTLFQENVSLLAAAQHKQGGMKAGKRADNGFSSPPAHQRQREGADRNGLQRGHNFGKMLKQTRTEVLLDAPNDQLRRHSQSCSGLSVSNTTSCCAERESLLCLQGEERRVRLSKTPSLHHTPRKSEEPAQPEVVLAVGAIEKLRAEVEAAQRQITMSCEAVHSSLSNAMKSNVDETKAIVQGVGQWMNNLCDSVSKEKEQELQEVKTFLAKWKEEAQQMLDSQVVTVTERLNKEFMIKQQQLRQQQCSSSSSVAPLGSSAATNGKECSCRHCNQRFPPSSLSDHEAECDHRFVNCEKCGRPVMVRLLPKHKCASRDNSESDIHEISSQIQPSSMMLLETQKELRLLLEEDQEEGSTISSAVL</sequence>
<evidence type="ECO:0000313" key="4">
    <source>
        <dbReference type="Proteomes" id="UP000195570"/>
    </source>
</evidence>
<comment type="caution">
    <text evidence="3">The sequence shown here is derived from an EMBL/GenBank/DDBJ whole genome shotgun (WGS) entry which is preliminary data.</text>
</comment>
<dbReference type="GeneID" id="92376325"/>
<dbReference type="EMBL" id="CZPT02001525">
    <property type="protein sequence ID" value="SCU70810.1"/>
    <property type="molecule type" value="Genomic_DNA"/>
</dbReference>
<dbReference type="Gene3D" id="3.30.40.10">
    <property type="entry name" value="Zinc/RING finger domain, C3HC4 (zinc finger)"/>
    <property type="match status" value="1"/>
</dbReference>
<dbReference type="FunFam" id="3.30.40.10:FF:001797">
    <property type="entry name" value="Predicted protein"/>
    <property type="match status" value="1"/>
</dbReference>
<dbReference type="AlphaFoldDB" id="A0A1G4IFD3"/>
<keyword evidence="1" id="KW-0175">Coiled coil</keyword>
<keyword evidence="4" id="KW-1185">Reference proteome</keyword>
<name>A0A1G4IFD3_TRYEQ</name>
<dbReference type="Proteomes" id="UP000195570">
    <property type="component" value="Unassembled WGS sequence"/>
</dbReference>
<dbReference type="VEuPathDB" id="TriTrypDB:TEOVI_000238500"/>
<dbReference type="RefSeq" id="XP_067081569.1">
    <property type="nucleotide sequence ID" value="XM_067225468.1"/>
</dbReference>
<reference evidence="3" key="1">
    <citation type="submission" date="2016-09" db="EMBL/GenBank/DDBJ databases">
        <authorList>
            <person name="Hebert L."/>
            <person name="Moumen B."/>
        </authorList>
    </citation>
    <scope>NUCLEOTIDE SEQUENCE [LARGE SCALE GENOMIC DNA]</scope>
    <source>
        <strain evidence="3">OVI</strain>
    </source>
</reference>
<feature type="coiled-coil region" evidence="1">
    <location>
        <begin position="109"/>
        <end position="164"/>
    </location>
</feature>